<evidence type="ECO:0000256" key="1">
    <source>
        <dbReference type="ARBA" id="ARBA00001452"/>
    </source>
</evidence>
<feature type="region of interest" description="Disordered" evidence="11">
    <location>
        <begin position="412"/>
        <end position="440"/>
    </location>
</feature>
<keyword evidence="6 10" id="KW-0378">Hydrolase</keyword>
<dbReference type="PIRSF" id="PIRSF016302">
    <property type="entry name" value="Man_a_manosd"/>
    <property type="match status" value="1"/>
</dbReference>
<organism evidence="13 14">
    <name type="scientific">Sarocladium strictum</name>
    <name type="common">Black bundle disease fungus</name>
    <name type="synonym">Acremonium strictum</name>
    <dbReference type="NCBI Taxonomy" id="5046"/>
    <lineage>
        <taxon>Eukaryota</taxon>
        <taxon>Fungi</taxon>
        <taxon>Dikarya</taxon>
        <taxon>Ascomycota</taxon>
        <taxon>Pezizomycotina</taxon>
        <taxon>Sordariomycetes</taxon>
        <taxon>Hypocreomycetidae</taxon>
        <taxon>Hypocreales</taxon>
        <taxon>Sarocladiaceae</taxon>
        <taxon>Sarocladium</taxon>
    </lineage>
</organism>
<dbReference type="Pfam" id="PF03663">
    <property type="entry name" value="Glyco_hydro_76"/>
    <property type="match status" value="1"/>
</dbReference>
<protein>
    <recommendedName>
        <fullName evidence="4 10">Mannan endo-1,6-alpha-mannosidase</fullName>
        <ecNumber evidence="4 10">3.2.1.101</ecNumber>
    </recommendedName>
</protein>
<keyword evidence="9 10" id="KW-0326">Glycosidase</keyword>
<evidence type="ECO:0000256" key="4">
    <source>
        <dbReference type="ARBA" id="ARBA00012350"/>
    </source>
</evidence>
<comment type="similarity">
    <text evidence="3 10">Belongs to the glycosyl hydrolase 76 family.</text>
</comment>
<comment type="subcellular location">
    <subcellularLocation>
        <location evidence="2">Endomembrane system</location>
    </subcellularLocation>
</comment>
<dbReference type="Proteomes" id="UP001175261">
    <property type="component" value="Unassembled WGS sequence"/>
</dbReference>
<evidence type="ECO:0000256" key="7">
    <source>
        <dbReference type="ARBA" id="ARBA00023136"/>
    </source>
</evidence>
<dbReference type="PANTHER" id="PTHR12145">
    <property type="entry name" value="MANNAN ENDO-1,6-ALPHA-MANNOSIDASE DCW1"/>
    <property type="match status" value="1"/>
</dbReference>
<dbReference type="SUPFAM" id="SSF48208">
    <property type="entry name" value="Six-hairpin glycosidases"/>
    <property type="match status" value="1"/>
</dbReference>
<evidence type="ECO:0000256" key="12">
    <source>
        <dbReference type="SAM" id="Phobius"/>
    </source>
</evidence>
<keyword evidence="14" id="KW-1185">Reference proteome</keyword>
<feature type="transmembrane region" description="Helical" evidence="12">
    <location>
        <begin position="447"/>
        <end position="469"/>
    </location>
</feature>
<keyword evidence="5" id="KW-0732">Signal</keyword>
<dbReference type="GO" id="GO:0016052">
    <property type="term" value="P:carbohydrate catabolic process"/>
    <property type="evidence" value="ECO:0007669"/>
    <property type="project" value="InterPro"/>
</dbReference>
<gene>
    <name evidence="13" type="ORF">NLU13_7813</name>
</gene>
<evidence type="ECO:0000256" key="8">
    <source>
        <dbReference type="ARBA" id="ARBA00023180"/>
    </source>
</evidence>
<comment type="caution">
    <text evidence="13">The sequence shown here is derived from an EMBL/GenBank/DDBJ whole genome shotgun (WGS) entry which is preliminary data.</text>
</comment>
<dbReference type="PANTHER" id="PTHR12145:SF41">
    <property type="entry name" value="MANNAN ENDO-1,6-ALPHA-MANNOSIDASE"/>
    <property type="match status" value="1"/>
</dbReference>
<feature type="region of interest" description="Disordered" evidence="11">
    <location>
        <begin position="480"/>
        <end position="503"/>
    </location>
</feature>
<accession>A0AA39L5Y2</accession>
<dbReference type="GO" id="GO:0012505">
    <property type="term" value="C:endomembrane system"/>
    <property type="evidence" value="ECO:0007669"/>
    <property type="project" value="UniProtKB-SubCell"/>
</dbReference>
<name>A0AA39L5Y2_SARSR</name>
<dbReference type="AlphaFoldDB" id="A0AA39L5Y2"/>
<dbReference type="EMBL" id="JAPDFR010000007">
    <property type="protein sequence ID" value="KAK0385337.1"/>
    <property type="molecule type" value="Genomic_DNA"/>
</dbReference>
<sequence>MFSTRSLDMTTTLLQKVSLGVALFGTASHAINVQWNSKDSIKEAAATAAYGLVKFYTGNNTGDVAGNLPAPHFWWEAGAMFGTLVDYWDMTGDESYNNITMQALIHQAGKDRDYMPENQTLQMGNDDQGFWVMSAMSAAEKRFPDPPEDEPQWLGLAQSAFNEWTGRWDEEHCGGGIRWQVFTFNTGFDYKNTISNGCFFNTASRLARYTGNKTYAEWAEKIFQWQLDTGLINDNWDVFDGRHVLQDDSCGKIDRHQWTYNAGVYLVGAATMWNHTEDEKWRNRTAGLLNNTVDMFFTDQVVYEQYCEPSGGCNQDQRTFKGYLLRWLAHTWQVAPFTRDAITPLLRKSGEAAAAACVGPAIENFRGHDGTACGFTWLPNPQGPFDGKVGVGEQMNALDAFMYNLVADARPPVTKSDGGTSRGNPSGGVSDEKKIHRDRPMTVADRVGAGFVTAILVAGMVAFATWMVWEEKHVLLQPVPPLHGSKRASKLPADQRGGAEIGQ</sequence>
<proteinExistence type="inferred from homology"/>
<dbReference type="EC" id="3.2.1.101" evidence="4 10"/>
<keyword evidence="12" id="KW-1133">Transmembrane helix</keyword>
<dbReference type="InterPro" id="IPR014480">
    <property type="entry name" value="Mannan-1_6-alpha_mannosidase"/>
</dbReference>
<evidence type="ECO:0000256" key="11">
    <source>
        <dbReference type="SAM" id="MobiDB-lite"/>
    </source>
</evidence>
<dbReference type="FunFam" id="1.50.10.20:FF:000006">
    <property type="entry name" value="Mannan endo-1,6-alpha-mannosidase"/>
    <property type="match status" value="1"/>
</dbReference>
<dbReference type="GO" id="GO:0008496">
    <property type="term" value="F:mannan endo-1,6-alpha-mannosidase activity"/>
    <property type="evidence" value="ECO:0007669"/>
    <property type="project" value="UniProtKB-UniRule"/>
</dbReference>
<dbReference type="InterPro" id="IPR008928">
    <property type="entry name" value="6-hairpin_glycosidase_sf"/>
</dbReference>
<dbReference type="InterPro" id="IPR005198">
    <property type="entry name" value="Glyco_hydro_76"/>
</dbReference>
<evidence type="ECO:0000256" key="3">
    <source>
        <dbReference type="ARBA" id="ARBA00009699"/>
    </source>
</evidence>
<evidence type="ECO:0000313" key="14">
    <source>
        <dbReference type="Proteomes" id="UP001175261"/>
    </source>
</evidence>
<evidence type="ECO:0000256" key="5">
    <source>
        <dbReference type="ARBA" id="ARBA00022729"/>
    </source>
</evidence>
<evidence type="ECO:0000256" key="9">
    <source>
        <dbReference type="ARBA" id="ARBA00023295"/>
    </source>
</evidence>
<comment type="catalytic activity">
    <reaction evidence="1 10">
        <text>Random hydrolysis of (1-&gt;6)-alpha-D-mannosidic linkages in unbranched (1-&gt;6)-mannans.</text>
        <dbReference type="EC" id="3.2.1.101"/>
    </reaction>
</comment>
<evidence type="ECO:0000256" key="2">
    <source>
        <dbReference type="ARBA" id="ARBA00004308"/>
    </source>
</evidence>
<reference evidence="13" key="1">
    <citation type="submission" date="2022-10" db="EMBL/GenBank/DDBJ databases">
        <title>Determination and structural analysis of whole genome sequence of Sarocladium strictum F4-1.</title>
        <authorList>
            <person name="Hu L."/>
            <person name="Jiang Y."/>
        </authorList>
    </citation>
    <scope>NUCLEOTIDE SEQUENCE</scope>
    <source>
        <strain evidence="13">F4-1</strain>
    </source>
</reference>
<feature type="compositionally biased region" description="Basic and acidic residues" evidence="11">
    <location>
        <begin position="430"/>
        <end position="440"/>
    </location>
</feature>
<evidence type="ECO:0000313" key="13">
    <source>
        <dbReference type="EMBL" id="KAK0385337.1"/>
    </source>
</evidence>
<keyword evidence="7 12" id="KW-0472">Membrane</keyword>
<dbReference type="GO" id="GO:0009272">
    <property type="term" value="P:fungal-type cell wall biogenesis"/>
    <property type="evidence" value="ECO:0007669"/>
    <property type="project" value="TreeGrafter"/>
</dbReference>
<dbReference type="Gene3D" id="1.50.10.20">
    <property type="match status" value="1"/>
</dbReference>
<keyword evidence="12" id="KW-0812">Transmembrane</keyword>
<keyword evidence="8" id="KW-0325">Glycoprotein</keyword>
<evidence type="ECO:0000256" key="10">
    <source>
        <dbReference type="PIRNR" id="PIRNR016302"/>
    </source>
</evidence>
<evidence type="ECO:0000256" key="6">
    <source>
        <dbReference type="ARBA" id="ARBA00022801"/>
    </source>
</evidence>